<gene>
    <name evidence="2" type="ORF">GCM10022407_11790</name>
</gene>
<evidence type="ECO:0008006" key="4">
    <source>
        <dbReference type="Google" id="ProtNLM"/>
    </source>
</evidence>
<sequence length="153" mass="16325">MAFSAHMLLLATPFLSGLPEAARDVTSAHGQAESAVIEGVLWLKLGIETVGAAIIALGILSAGGLLLKALAKRQTADFTAIRLTLARYLALALEFQLGADILSTAIAPSWEQIGKLGAIAVIRTALNYFLSREMREERHEVSPEKEITARADS</sequence>
<feature type="transmembrane region" description="Helical" evidence="1">
    <location>
        <begin position="47"/>
        <end position="67"/>
    </location>
</feature>
<keyword evidence="3" id="KW-1185">Reference proteome</keyword>
<evidence type="ECO:0000313" key="3">
    <source>
        <dbReference type="Proteomes" id="UP001501556"/>
    </source>
</evidence>
<evidence type="ECO:0000313" key="2">
    <source>
        <dbReference type="EMBL" id="GAA3967195.1"/>
    </source>
</evidence>
<dbReference type="RefSeq" id="WP_345122034.1">
    <property type="nucleotide sequence ID" value="NZ_BAABDI010000005.1"/>
</dbReference>
<evidence type="ECO:0000256" key="1">
    <source>
        <dbReference type="SAM" id="Phobius"/>
    </source>
</evidence>
<dbReference type="InterPro" id="IPR012427">
    <property type="entry name" value="DUF1622"/>
</dbReference>
<accession>A0ABP7PLD6</accession>
<comment type="caution">
    <text evidence="2">The sequence shown here is derived from an EMBL/GenBank/DDBJ whole genome shotgun (WGS) entry which is preliminary data.</text>
</comment>
<dbReference type="EMBL" id="BAABDI010000005">
    <property type="protein sequence ID" value="GAA3967195.1"/>
    <property type="molecule type" value="Genomic_DNA"/>
</dbReference>
<name>A0ABP7PLD6_9BACT</name>
<proteinExistence type="predicted"/>
<protein>
    <recommendedName>
        <fullName evidence="4">DUF1622 domain-containing protein</fullName>
    </recommendedName>
</protein>
<keyword evidence="1" id="KW-0472">Membrane</keyword>
<reference evidence="3" key="1">
    <citation type="journal article" date="2019" name="Int. J. Syst. Evol. Microbiol.">
        <title>The Global Catalogue of Microorganisms (GCM) 10K type strain sequencing project: providing services to taxonomists for standard genome sequencing and annotation.</title>
        <authorList>
            <consortium name="The Broad Institute Genomics Platform"/>
            <consortium name="The Broad Institute Genome Sequencing Center for Infectious Disease"/>
            <person name="Wu L."/>
            <person name="Ma J."/>
        </authorList>
    </citation>
    <scope>NUCLEOTIDE SEQUENCE [LARGE SCALE GENOMIC DNA]</scope>
    <source>
        <strain evidence="3">JCM 17217</strain>
    </source>
</reference>
<keyword evidence="1" id="KW-1133">Transmembrane helix</keyword>
<dbReference type="PANTHER" id="PTHR38468:SF1">
    <property type="entry name" value="SLL0939 PROTEIN"/>
    <property type="match status" value="1"/>
</dbReference>
<dbReference type="Proteomes" id="UP001501556">
    <property type="component" value="Unassembled WGS sequence"/>
</dbReference>
<dbReference type="PANTHER" id="PTHR38468">
    <property type="entry name" value="SLL0939 PROTEIN"/>
    <property type="match status" value="1"/>
</dbReference>
<keyword evidence="1" id="KW-0812">Transmembrane</keyword>
<organism evidence="2 3">
    <name type="scientific">Hymenobacter antarcticus</name>
    <dbReference type="NCBI Taxonomy" id="486270"/>
    <lineage>
        <taxon>Bacteria</taxon>
        <taxon>Pseudomonadati</taxon>
        <taxon>Bacteroidota</taxon>
        <taxon>Cytophagia</taxon>
        <taxon>Cytophagales</taxon>
        <taxon>Hymenobacteraceae</taxon>
        <taxon>Hymenobacter</taxon>
    </lineage>
</organism>
<dbReference type="Pfam" id="PF07784">
    <property type="entry name" value="DUF1622"/>
    <property type="match status" value="1"/>
</dbReference>